<evidence type="ECO:0000313" key="7">
    <source>
        <dbReference type="EMBL" id="RVU31721.1"/>
    </source>
</evidence>
<evidence type="ECO:0000256" key="4">
    <source>
        <dbReference type="ARBA" id="ARBA00022679"/>
    </source>
</evidence>
<dbReference type="RefSeq" id="WP_127693580.1">
    <property type="nucleotide sequence ID" value="NZ_SACQ01000002.1"/>
</dbReference>
<dbReference type="CDD" id="cd07984">
    <property type="entry name" value="LPLAT_LABLAT-like"/>
    <property type="match status" value="1"/>
</dbReference>
<dbReference type="EMBL" id="SACQ01000002">
    <property type="protein sequence ID" value="RVU31721.1"/>
    <property type="molecule type" value="Genomic_DNA"/>
</dbReference>
<accession>A0A437QB15</accession>
<gene>
    <name evidence="7" type="ORF">EOE65_07010</name>
</gene>
<dbReference type="Pfam" id="PF03279">
    <property type="entry name" value="Lip_A_acyltrans"/>
    <property type="match status" value="1"/>
</dbReference>
<evidence type="ECO:0000313" key="8">
    <source>
        <dbReference type="Proteomes" id="UP000282818"/>
    </source>
</evidence>
<comment type="subcellular location">
    <subcellularLocation>
        <location evidence="1">Cell inner membrane</location>
    </subcellularLocation>
</comment>
<protein>
    <submittedName>
        <fullName evidence="7">Lauroyl acyltransferase</fullName>
    </submittedName>
</protein>
<keyword evidence="5" id="KW-0472">Membrane</keyword>
<dbReference type="GO" id="GO:0005886">
    <property type="term" value="C:plasma membrane"/>
    <property type="evidence" value="ECO:0007669"/>
    <property type="project" value="UniProtKB-SubCell"/>
</dbReference>
<dbReference type="PANTHER" id="PTHR30606:SF10">
    <property type="entry name" value="PHOSPHATIDYLINOSITOL MANNOSIDE ACYLTRANSFERASE"/>
    <property type="match status" value="1"/>
</dbReference>
<dbReference type="PANTHER" id="PTHR30606">
    <property type="entry name" value="LIPID A BIOSYNTHESIS LAUROYL ACYLTRANSFERASE"/>
    <property type="match status" value="1"/>
</dbReference>
<dbReference type="AlphaFoldDB" id="A0A437QB15"/>
<keyword evidence="2" id="KW-1003">Cell membrane</keyword>
<evidence type="ECO:0000256" key="3">
    <source>
        <dbReference type="ARBA" id="ARBA00022519"/>
    </source>
</evidence>
<keyword evidence="8" id="KW-1185">Reference proteome</keyword>
<keyword evidence="4 7" id="KW-0808">Transferase</keyword>
<reference evidence="7 8" key="1">
    <citation type="submission" date="2019-01" db="EMBL/GenBank/DDBJ databases">
        <authorList>
            <person name="Chen W.-M."/>
        </authorList>
    </citation>
    <scope>NUCLEOTIDE SEQUENCE [LARGE SCALE GENOMIC DNA]</scope>
    <source>
        <strain evidence="7 8">HPM-16</strain>
    </source>
</reference>
<evidence type="ECO:0000256" key="2">
    <source>
        <dbReference type="ARBA" id="ARBA00022475"/>
    </source>
</evidence>
<keyword evidence="3" id="KW-0997">Cell inner membrane</keyword>
<evidence type="ECO:0000256" key="1">
    <source>
        <dbReference type="ARBA" id="ARBA00004533"/>
    </source>
</evidence>
<dbReference type="Proteomes" id="UP000282818">
    <property type="component" value="Unassembled WGS sequence"/>
</dbReference>
<dbReference type="GO" id="GO:0009247">
    <property type="term" value="P:glycolipid biosynthetic process"/>
    <property type="evidence" value="ECO:0007669"/>
    <property type="project" value="UniProtKB-ARBA"/>
</dbReference>
<dbReference type="InterPro" id="IPR004960">
    <property type="entry name" value="LipA_acyltrans"/>
</dbReference>
<comment type="caution">
    <text evidence="7">The sequence shown here is derived from an EMBL/GenBank/DDBJ whole genome shotgun (WGS) entry which is preliminary data.</text>
</comment>
<organism evidence="7 8">
    <name type="scientific">Neptunomonas marina</name>
    <dbReference type="NCBI Taxonomy" id="1815562"/>
    <lineage>
        <taxon>Bacteria</taxon>
        <taxon>Pseudomonadati</taxon>
        <taxon>Pseudomonadota</taxon>
        <taxon>Gammaproteobacteria</taxon>
        <taxon>Oceanospirillales</taxon>
        <taxon>Oceanospirillaceae</taxon>
        <taxon>Neptunomonas</taxon>
    </lineage>
</organism>
<evidence type="ECO:0000256" key="6">
    <source>
        <dbReference type="ARBA" id="ARBA00023315"/>
    </source>
</evidence>
<sequence length="297" mass="33562">MKQLKAIVAVLFLGLLALLPLRWAQRLGGRIGKYFAARPESSLMRVTRTNIDIAFPEQEEAERVALAELSMIETGRSFSEMGMAWLWSPARSLKKVKAVHHEHLIDEALAQEHGVILIAPHLGNWEILNLYLSKRYPFTAMYRPPKLKLLDTLIKRMRARLGTRMAPADASGVRMVMSALKRTEMVGILPDQEPVTGGEWAPFFGHPAYTMKLLPQLVRKTKARVICGFAERLPGGEGFEIHFKAADELIYSADLNEALLGLNRSVEQCVKALPAQYQWEYKRFNHQPDGVVSPYSR</sequence>
<keyword evidence="6 7" id="KW-0012">Acyltransferase</keyword>
<dbReference type="PIRSF" id="PIRSF026649">
    <property type="entry name" value="MsbB"/>
    <property type="match status" value="1"/>
</dbReference>
<name>A0A437QB15_9GAMM</name>
<evidence type="ECO:0000256" key="5">
    <source>
        <dbReference type="ARBA" id="ARBA00023136"/>
    </source>
</evidence>
<dbReference type="GO" id="GO:0016746">
    <property type="term" value="F:acyltransferase activity"/>
    <property type="evidence" value="ECO:0007669"/>
    <property type="project" value="UniProtKB-KW"/>
</dbReference>
<proteinExistence type="predicted"/>